<dbReference type="Pfam" id="PF23880">
    <property type="entry name" value="DUF7233"/>
    <property type="match status" value="1"/>
</dbReference>
<keyword evidence="3" id="KW-1185">Reference proteome</keyword>
<proteinExistence type="predicted"/>
<dbReference type="RefSeq" id="WP_006894546.1">
    <property type="nucleotide sequence ID" value="NZ_BANU01000001.1"/>
</dbReference>
<dbReference type="AlphaFoldDB" id="L7LF38"/>
<dbReference type="EMBL" id="BANU01000001">
    <property type="protein sequence ID" value="GAC59356.1"/>
    <property type="molecule type" value="Genomic_DNA"/>
</dbReference>
<comment type="caution">
    <text evidence="2">The sequence shown here is derived from an EMBL/GenBank/DDBJ whole genome shotgun (WGS) entry which is preliminary data.</text>
</comment>
<dbReference type="InterPro" id="IPR055657">
    <property type="entry name" value="DUF7233"/>
</dbReference>
<evidence type="ECO:0000313" key="3">
    <source>
        <dbReference type="Proteomes" id="UP000035083"/>
    </source>
</evidence>
<reference evidence="2 3" key="1">
    <citation type="submission" date="2012-12" db="EMBL/GenBank/DDBJ databases">
        <title>Whole genome shotgun sequence of Gordonia sihwensis NBRC 108236.</title>
        <authorList>
            <person name="Yoshida I."/>
            <person name="Hosoyama A."/>
            <person name="Tsuchikane K."/>
            <person name="Ando Y."/>
            <person name="Baba S."/>
            <person name="Ohji S."/>
            <person name="Hamada M."/>
            <person name="Tamura T."/>
            <person name="Yamazoe A."/>
            <person name="Yamazaki S."/>
            <person name="Fujita N."/>
        </authorList>
    </citation>
    <scope>NUCLEOTIDE SEQUENCE [LARGE SCALE GENOMIC DNA]</scope>
    <source>
        <strain evidence="2 3">NBRC 108236</strain>
    </source>
</reference>
<sequence length="89" mass="9754">MQITLPARVPDRLIVPLGSQITATTDTDTGLLITLDHIDYDYAPFADPAAPAFEFLADVIRIAADRTITIDRSVTCISSSGRISREKDY</sequence>
<dbReference type="Proteomes" id="UP000035083">
    <property type="component" value="Unassembled WGS sequence"/>
</dbReference>
<protein>
    <recommendedName>
        <fullName evidence="1">DUF7233 domain-containing protein</fullName>
    </recommendedName>
</protein>
<name>L7LF38_9ACTN</name>
<gene>
    <name evidence="2" type="ORF">GSI01S_01_03230</name>
</gene>
<evidence type="ECO:0000313" key="2">
    <source>
        <dbReference type="EMBL" id="GAC59356.1"/>
    </source>
</evidence>
<accession>L7LF38</accession>
<feature type="domain" description="DUF7233" evidence="1">
    <location>
        <begin position="11"/>
        <end position="85"/>
    </location>
</feature>
<evidence type="ECO:0000259" key="1">
    <source>
        <dbReference type="Pfam" id="PF23880"/>
    </source>
</evidence>
<organism evidence="2 3">
    <name type="scientific">Gordonia sihwensis NBRC 108236</name>
    <dbReference type="NCBI Taxonomy" id="1223544"/>
    <lineage>
        <taxon>Bacteria</taxon>
        <taxon>Bacillati</taxon>
        <taxon>Actinomycetota</taxon>
        <taxon>Actinomycetes</taxon>
        <taxon>Mycobacteriales</taxon>
        <taxon>Gordoniaceae</taxon>
        <taxon>Gordonia</taxon>
    </lineage>
</organism>